<dbReference type="PROSITE" id="PS51820">
    <property type="entry name" value="PA14"/>
    <property type="match status" value="1"/>
</dbReference>
<dbReference type="InterPro" id="IPR037524">
    <property type="entry name" value="PA14/GLEYA"/>
</dbReference>
<reference evidence="3 4" key="1">
    <citation type="submission" date="2022-10" db="EMBL/GenBank/DDBJ databases">
        <title>Chitinophaga nivalis PC15 sp. nov., isolated from Pyeongchang county, South Korea.</title>
        <authorList>
            <person name="Trinh H.N."/>
        </authorList>
    </citation>
    <scope>NUCLEOTIDE SEQUENCE [LARGE SCALE GENOMIC DNA]</scope>
    <source>
        <strain evidence="3 4">PC14</strain>
    </source>
</reference>
<comment type="caution">
    <text evidence="3">The sequence shown here is derived from an EMBL/GenBank/DDBJ whole genome shotgun (WGS) entry which is preliminary data.</text>
</comment>
<dbReference type="SMART" id="SM00758">
    <property type="entry name" value="PA14"/>
    <property type="match status" value="1"/>
</dbReference>
<evidence type="ECO:0000313" key="4">
    <source>
        <dbReference type="Proteomes" id="UP001207742"/>
    </source>
</evidence>
<evidence type="ECO:0000313" key="3">
    <source>
        <dbReference type="EMBL" id="MCW3483115.1"/>
    </source>
</evidence>
<dbReference type="InterPro" id="IPR000917">
    <property type="entry name" value="Sulfatase_N"/>
</dbReference>
<dbReference type="Pfam" id="PF07691">
    <property type="entry name" value="PA14"/>
    <property type="match status" value="1"/>
</dbReference>
<name>A0ABT3IH35_9BACT</name>
<dbReference type="PANTHER" id="PTHR43751">
    <property type="entry name" value="SULFATASE"/>
    <property type="match status" value="1"/>
</dbReference>
<dbReference type="PANTHER" id="PTHR43751:SF3">
    <property type="entry name" value="SULFATASE N-TERMINAL DOMAIN-CONTAINING PROTEIN"/>
    <property type="match status" value="1"/>
</dbReference>
<dbReference type="Pfam" id="PF00884">
    <property type="entry name" value="Sulfatase"/>
    <property type="match status" value="1"/>
</dbReference>
<dbReference type="Proteomes" id="UP001207742">
    <property type="component" value="Unassembled WGS sequence"/>
</dbReference>
<keyword evidence="4" id="KW-1185">Reference proteome</keyword>
<gene>
    <name evidence="3" type="ORF">OL497_04385</name>
</gene>
<feature type="signal peptide" evidence="1">
    <location>
        <begin position="1"/>
        <end position="22"/>
    </location>
</feature>
<dbReference type="Gene3D" id="2.60.120.380">
    <property type="match status" value="1"/>
</dbReference>
<evidence type="ECO:0000256" key="1">
    <source>
        <dbReference type="SAM" id="SignalP"/>
    </source>
</evidence>
<dbReference type="InterPro" id="IPR011658">
    <property type="entry name" value="PA14_dom"/>
</dbReference>
<protein>
    <submittedName>
        <fullName evidence="3">Sulfatase-like hydrolase/transferase</fullName>
    </submittedName>
</protein>
<dbReference type="EMBL" id="JAPDNS010000001">
    <property type="protein sequence ID" value="MCW3483115.1"/>
    <property type="molecule type" value="Genomic_DNA"/>
</dbReference>
<dbReference type="InterPro" id="IPR017850">
    <property type="entry name" value="Alkaline_phosphatase_core_sf"/>
</dbReference>
<feature type="chain" id="PRO_5046232294" evidence="1">
    <location>
        <begin position="23"/>
        <end position="696"/>
    </location>
</feature>
<keyword evidence="1" id="KW-0732">Signal</keyword>
<dbReference type="SUPFAM" id="SSF53649">
    <property type="entry name" value="Alkaline phosphatase-like"/>
    <property type="match status" value="1"/>
</dbReference>
<dbReference type="SUPFAM" id="SSF56988">
    <property type="entry name" value="Anthrax protective antigen"/>
    <property type="match status" value="1"/>
</dbReference>
<dbReference type="InterPro" id="IPR052701">
    <property type="entry name" value="GAG_Ulvan_Degrading_Sulfatases"/>
</dbReference>
<dbReference type="Gene3D" id="3.40.720.10">
    <property type="entry name" value="Alkaline Phosphatase, subunit A"/>
    <property type="match status" value="1"/>
</dbReference>
<sequence length="696" mass="76328">MRKIIRRMPAVAGILLGLSAQAQLSPAAPTVKKPNIIFILTDDLGFGDIGVFFQQQRQRQHDKSEPWQLSPHIDSMAAGGAILTQSYCNAPVCAPSRASLLSGVHQGHAQVRDNQFDKALEANYNIANVLQSTGYTTAVIGKWGLQGDGEGPDWPAHPLNRGFDYFYGYMRHADGHEHYPKEGKYRGAKQVWENRTEVAAGLDKCYTGDLWTAAAKNWIIRQQQQPAAKPFMLYLAYDLPHAVLELPAQAYPAGGGLTGGVQWEGKPGRMINTAGGTIDSWVHPDYATATWDHDKNPATPEVPWPDTYKRYATINRRLDDAVGDLLQLLKDLHIGDNTLVVFTSDNGPSIESYLPAGYAPNSPEFFKSFGPFDGIKRDCWEGGVRMPVVVSWPGHIAVGKTISTPNNFSDWLPTFLAAAGTPPPVRTDGVSLLPALTGHGTQQASNIYVEYAFEGRSPGFSSLEPARRNRVRNQMQLLRIGDHVGVRYDIKTAADDFEIYDIVKDPKETTNLAANGGMAALQAQLKAKVLQGRMPDSTAPRPYDTAGVPAVAVSHPVKGVRWKTYAGQYPWIPATGALTPALTGHASRMAKEQLHAKQTLCYEGYLHIPADGRYTFYVQAAAGAFLRIHDAAVIDADYGYTPGTVKQGAMHLKKGLHPFRLYYKQTTARKPVSSLQWSGPGIPRQDIPATVFYQEP</sequence>
<evidence type="ECO:0000259" key="2">
    <source>
        <dbReference type="PROSITE" id="PS51820"/>
    </source>
</evidence>
<organism evidence="3 4">
    <name type="scientific">Chitinophaga nivalis</name>
    <dbReference type="NCBI Taxonomy" id="2991709"/>
    <lineage>
        <taxon>Bacteria</taxon>
        <taxon>Pseudomonadati</taxon>
        <taxon>Bacteroidota</taxon>
        <taxon>Chitinophagia</taxon>
        <taxon>Chitinophagales</taxon>
        <taxon>Chitinophagaceae</taxon>
        <taxon>Chitinophaga</taxon>
    </lineage>
</organism>
<accession>A0ABT3IH35</accession>
<feature type="domain" description="PA14" evidence="2">
    <location>
        <begin position="555"/>
        <end position="691"/>
    </location>
</feature>
<dbReference type="RefSeq" id="WP_264728119.1">
    <property type="nucleotide sequence ID" value="NZ_JAPDNR010000001.1"/>
</dbReference>
<proteinExistence type="predicted"/>